<sequence length="307" mass="33802">MKATREAYGEALLELGRSNDKVVALDADLSKSTKTSLFAKEFPERFFNVGIAEQNLIGVAAGLSLAGFVPYASTFAIFATGRAWEQIRNTVAYPSLNVKICASHAGITVGEDGASHQSIEDIALMSVIPNMTVLVPADSIETKSMVNWAYQYNGPVYIRLGRMGVPDILSENYNFDTKPFVLKKGKRIVIFATGIMLWKCLEAIELLKPYNVEPTLVNVSCIKPFPEESIIEIAKEHEIVFTAEEHNVINGLGSMISSTLSRNYPMKVYFIGIDDRFGTSGKPNDLLSYYGLDANSIKEKLLLLGLK</sequence>
<comment type="cofactor">
    <cofactor evidence="1">
        <name>thiamine diphosphate</name>
        <dbReference type="ChEBI" id="CHEBI:58937"/>
    </cofactor>
</comment>
<dbReference type="InterPro" id="IPR051157">
    <property type="entry name" value="PDH/Transketolase"/>
</dbReference>
<keyword evidence="3" id="KW-0786">Thiamine pyrophosphate</keyword>
<dbReference type="PANTHER" id="PTHR43825:SF1">
    <property type="entry name" value="TRANSKETOLASE-LIKE PYRIMIDINE-BINDING DOMAIN-CONTAINING PROTEIN"/>
    <property type="match status" value="1"/>
</dbReference>
<dbReference type="AlphaFoldDB" id="A0A2R4VZZ3"/>
<dbReference type="EMBL" id="CP020921">
    <property type="protein sequence ID" value="AWB10105.1"/>
    <property type="molecule type" value="Genomic_DNA"/>
</dbReference>
<proteinExistence type="inferred from homology"/>
<dbReference type="RefSeq" id="WP_108308933.1">
    <property type="nucleotide sequence ID" value="NZ_CP020921.1"/>
</dbReference>
<dbReference type="Pfam" id="PF02780">
    <property type="entry name" value="Transketolase_C"/>
    <property type="match status" value="1"/>
</dbReference>
<dbReference type="Gene3D" id="3.40.50.920">
    <property type="match status" value="1"/>
</dbReference>
<keyword evidence="6" id="KW-1185">Reference proteome</keyword>
<evidence type="ECO:0000256" key="2">
    <source>
        <dbReference type="ARBA" id="ARBA00007131"/>
    </source>
</evidence>
<evidence type="ECO:0000313" key="6">
    <source>
        <dbReference type="Proteomes" id="UP000244792"/>
    </source>
</evidence>
<comment type="similarity">
    <text evidence="2">Belongs to the transketolase family.</text>
</comment>
<dbReference type="SMART" id="SM00861">
    <property type="entry name" value="Transket_pyr"/>
    <property type="match status" value="1"/>
</dbReference>
<dbReference type="SUPFAM" id="SSF52518">
    <property type="entry name" value="Thiamin diphosphate-binding fold (THDP-binding)"/>
    <property type="match status" value="1"/>
</dbReference>
<dbReference type="SUPFAM" id="SSF52922">
    <property type="entry name" value="TK C-terminal domain-like"/>
    <property type="match status" value="1"/>
</dbReference>
<organism evidence="5 6">
    <name type="scientific">Thermodesulfobium acidiphilum</name>
    <dbReference type="NCBI Taxonomy" id="1794699"/>
    <lineage>
        <taxon>Bacteria</taxon>
        <taxon>Pseudomonadati</taxon>
        <taxon>Thermodesulfobiota</taxon>
        <taxon>Thermodesulfobiia</taxon>
        <taxon>Thermodesulfobiales</taxon>
        <taxon>Thermodesulfobiaceae</taxon>
        <taxon>Thermodesulfobium</taxon>
    </lineage>
</organism>
<feature type="domain" description="Transketolase-like pyrimidine-binding" evidence="4">
    <location>
        <begin position="2"/>
        <end position="167"/>
    </location>
</feature>
<dbReference type="InterPro" id="IPR009014">
    <property type="entry name" value="Transketo_C/PFOR_II"/>
</dbReference>
<dbReference type="Gene3D" id="3.40.50.970">
    <property type="match status" value="1"/>
</dbReference>
<evidence type="ECO:0000313" key="5">
    <source>
        <dbReference type="EMBL" id="AWB10105.1"/>
    </source>
</evidence>
<accession>A0A2R4VZZ3</accession>
<evidence type="ECO:0000256" key="1">
    <source>
        <dbReference type="ARBA" id="ARBA00001964"/>
    </source>
</evidence>
<dbReference type="CDD" id="cd07033">
    <property type="entry name" value="TPP_PYR_DXS_TK_like"/>
    <property type="match status" value="1"/>
</dbReference>
<dbReference type="PANTHER" id="PTHR43825">
    <property type="entry name" value="PYRUVATE DEHYDROGENASE E1 COMPONENT"/>
    <property type="match status" value="1"/>
</dbReference>
<dbReference type="InterPro" id="IPR005475">
    <property type="entry name" value="Transketolase-like_Pyr-bd"/>
</dbReference>
<reference evidence="5 6" key="1">
    <citation type="submission" date="2017-04" db="EMBL/GenBank/DDBJ databases">
        <title>Genomic insights into metabolism of Thermodesulfobium acidiphilum.</title>
        <authorList>
            <person name="Toshchakov S.V."/>
            <person name="Frolov E.N."/>
            <person name="Kublanov I.V."/>
            <person name="Samarov N.I."/>
            <person name="Novikov A."/>
            <person name="Lebedinsky A.V."/>
            <person name="Bonch-Osmolovskaya E.A."/>
            <person name="Chernyh N.A."/>
        </authorList>
    </citation>
    <scope>NUCLEOTIDE SEQUENCE [LARGE SCALE GENOMIC DNA]</scope>
    <source>
        <strain evidence="5 6">3127-1</strain>
    </source>
</reference>
<dbReference type="OrthoDB" id="8732661at2"/>
<protein>
    <submittedName>
        <fullName evidence="5">Transketolase</fullName>
    </submittedName>
</protein>
<dbReference type="Proteomes" id="UP000244792">
    <property type="component" value="Chromosome"/>
</dbReference>
<dbReference type="InterPro" id="IPR029061">
    <property type="entry name" value="THDP-binding"/>
</dbReference>
<dbReference type="KEGG" id="taci:TDSAC_0739"/>
<dbReference type="Pfam" id="PF02779">
    <property type="entry name" value="Transket_pyr"/>
    <property type="match status" value="1"/>
</dbReference>
<gene>
    <name evidence="5" type="ORF">TDSAC_0739</name>
</gene>
<name>A0A2R4VZZ3_THEAF</name>
<evidence type="ECO:0000256" key="3">
    <source>
        <dbReference type="ARBA" id="ARBA00023052"/>
    </source>
</evidence>
<dbReference type="InterPro" id="IPR033248">
    <property type="entry name" value="Transketolase_C"/>
</dbReference>
<evidence type="ECO:0000259" key="4">
    <source>
        <dbReference type="SMART" id="SM00861"/>
    </source>
</evidence>
<dbReference type="FunFam" id="3.40.50.970:FF:000129">
    <property type="entry name" value="Transketolase"/>
    <property type="match status" value="1"/>
</dbReference>